<accession>A0ABM8E0M7</accession>
<dbReference type="Pfam" id="PF03713">
    <property type="entry name" value="DUF305"/>
    <property type="match status" value="1"/>
</dbReference>
<keyword evidence="1" id="KW-1133">Transmembrane helix</keyword>
<dbReference type="Proteomes" id="UP001317779">
    <property type="component" value="Chromosome"/>
</dbReference>
<reference evidence="3 4" key="1">
    <citation type="submission" date="2022-12" db="EMBL/GenBank/DDBJ databases">
        <title>Microbacterium terricola strain KV-448 chromosome, complete genome.</title>
        <authorList>
            <person name="Oshima T."/>
            <person name="Moriya T."/>
            <person name="Bessho Y."/>
        </authorList>
    </citation>
    <scope>NUCLEOTIDE SEQUENCE [LARGE SCALE GENOMIC DNA]</scope>
    <source>
        <strain evidence="3 4">KV-448</strain>
    </source>
</reference>
<evidence type="ECO:0000313" key="3">
    <source>
        <dbReference type="EMBL" id="BDV31488.1"/>
    </source>
</evidence>
<keyword evidence="1" id="KW-0472">Membrane</keyword>
<proteinExistence type="predicted"/>
<evidence type="ECO:0000313" key="4">
    <source>
        <dbReference type="Proteomes" id="UP001317779"/>
    </source>
</evidence>
<keyword evidence="1" id="KW-0812">Transmembrane</keyword>
<name>A0ABM8E0M7_9MICO</name>
<dbReference type="InterPro" id="IPR012347">
    <property type="entry name" value="Ferritin-like"/>
</dbReference>
<protein>
    <submittedName>
        <fullName evidence="3">DUF305 domain-containing protein</fullName>
    </submittedName>
</protein>
<evidence type="ECO:0000259" key="2">
    <source>
        <dbReference type="Pfam" id="PF03713"/>
    </source>
</evidence>
<dbReference type="Gene3D" id="1.20.1260.10">
    <property type="match status" value="1"/>
</dbReference>
<evidence type="ECO:0000256" key="1">
    <source>
        <dbReference type="SAM" id="Phobius"/>
    </source>
</evidence>
<dbReference type="EMBL" id="AP027141">
    <property type="protein sequence ID" value="BDV31488.1"/>
    <property type="molecule type" value="Genomic_DNA"/>
</dbReference>
<dbReference type="InterPro" id="IPR005183">
    <property type="entry name" value="DUF305_CopM-like"/>
</dbReference>
<feature type="domain" description="DUF305" evidence="2">
    <location>
        <begin position="51"/>
        <end position="214"/>
    </location>
</feature>
<feature type="transmembrane region" description="Helical" evidence="1">
    <location>
        <begin position="13"/>
        <end position="31"/>
    </location>
</feature>
<dbReference type="PANTHER" id="PTHR36933">
    <property type="entry name" value="SLL0788 PROTEIN"/>
    <property type="match status" value="1"/>
</dbReference>
<dbReference type="RefSeq" id="WP_318528823.1">
    <property type="nucleotide sequence ID" value="NZ_AP027141.1"/>
</dbReference>
<dbReference type="PANTHER" id="PTHR36933:SF1">
    <property type="entry name" value="SLL0788 PROTEIN"/>
    <property type="match status" value="1"/>
</dbReference>
<keyword evidence="4" id="KW-1185">Reference proteome</keyword>
<organism evidence="3 4">
    <name type="scientific">Microbacterium terricola</name>
    <dbReference type="NCBI Taxonomy" id="344163"/>
    <lineage>
        <taxon>Bacteria</taxon>
        <taxon>Bacillati</taxon>
        <taxon>Actinomycetota</taxon>
        <taxon>Actinomycetes</taxon>
        <taxon>Micrococcales</taxon>
        <taxon>Microbacteriaceae</taxon>
        <taxon>Microbacterium</taxon>
    </lineage>
</organism>
<gene>
    <name evidence="3" type="ORF">Microterr_21480</name>
</gene>
<sequence>MTDPGVTRTARPWWVWAIAVALIVGAAFAIGRFSTFGGAASTATPTTDSAEAGFARDMQVHHAQAVEMAMQVYRTTDDETLRALSYDIATGQSAQRGEMYDWLVQWGLPQAGAPLMSWMTASDAHGGHVETAQPTQDELEAQMGMATDAELAQLADSTGQPADCLFLELMIRHHEGAIPMAAAVIELGSEPRVLQFAGAMEETQTAEIAAMESLQSQLSCN</sequence>